<gene>
    <name evidence="2" type="ORF">AVDCRST_MAG66-2058</name>
</gene>
<sequence>CPSPPRRAATPWCGRSGRSPTSHPTGPNAHPSSWARGCCAGSPTPRPCGRSPHACATAARCT</sequence>
<feature type="non-terminal residue" evidence="2">
    <location>
        <position position="62"/>
    </location>
</feature>
<protein>
    <submittedName>
        <fullName evidence="2">Uncharacterized protein</fullName>
    </submittedName>
</protein>
<proteinExistence type="predicted"/>
<organism evidence="2">
    <name type="scientific">uncultured Pseudonocardia sp</name>
    <dbReference type="NCBI Taxonomy" id="211455"/>
    <lineage>
        <taxon>Bacteria</taxon>
        <taxon>Bacillati</taxon>
        <taxon>Actinomycetota</taxon>
        <taxon>Actinomycetes</taxon>
        <taxon>Pseudonocardiales</taxon>
        <taxon>Pseudonocardiaceae</taxon>
        <taxon>Pseudonocardia</taxon>
        <taxon>environmental samples</taxon>
    </lineage>
</organism>
<feature type="non-terminal residue" evidence="2">
    <location>
        <position position="1"/>
    </location>
</feature>
<evidence type="ECO:0000256" key="1">
    <source>
        <dbReference type="SAM" id="MobiDB-lite"/>
    </source>
</evidence>
<reference evidence="2" key="1">
    <citation type="submission" date="2020-02" db="EMBL/GenBank/DDBJ databases">
        <authorList>
            <person name="Meier V. D."/>
        </authorList>
    </citation>
    <scope>NUCLEOTIDE SEQUENCE</scope>
    <source>
        <strain evidence="2">AVDCRST_MAG66</strain>
    </source>
</reference>
<name>A0A6J4PB79_9PSEU</name>
<dbReference type="EMBL" id="CADCUS010000299">
    <property type="protein sequence ID" value="CAA9411375.1"/>
    <property type="molecule type" value="Genomic_DNA"/>
</dbReference>
<feature type="region of interest" description="Disordered" evidence="1">
    <location>
        <begin position="1"/>
        <end position="32"/>
    </location>
</feature>
<accession>A0A6J4PB79</accession>
<dbReference type="AlphaFoldDB" id="A0A6J4PB79"/>
<evidence type="ECO:0000313" key="2">
    <source>
        <dbReference type="EMBL" id="CAA9411375.1"/>
    </source>
</evidence>